<keyword evidence="5" id="KW-1185">Reference proteome</keyword>
<gene>
    <name evidence="4" type="ORF">CYR32_07195</name>
</gene>
<dbReference type="AlphaFoldDB" id="A0A2N5E7X7"/>
<proteinExistence type="predicted"/>
<feature type="region of interest" description="Disordered" evidence="2">
    <location>
        <begin position="167"/>
        <end position="187"/>
    </location>
</feature>
<organism evidence="4 5">
    <name type="scientific">Chimaeribacter coloradensis</name>
    <dbReference type="NCBI Taxonomy" id="2060068"/>
    <lineage>
        <taxon>Bacteria</taxon>
        <taxon>Pseudomonadati</taxon>
        <taxon>Pseudomonadota</taxon>
        <taxon>Gammaproteobacteria</taxon>
        <taxon>Enterobacterales</taxon>
        <taxon>Yersiniaceae</taxon>
        <taxon>Chimaeribacter</taxon>
    </lineage>
</organism>
<evidence type="ECO:0000256" key="1">
    <source>
        <dbReference type="ARBA" id="ARBA00022686"/>
    </source>
</evidence>
<feature type="domain" description="TerD" evidence="3">
    <location>
        <begin position="24"/>
        <end position="161"/>
    </location>
</feature>
<dbReference type="Gene3D" id="2.60.60.30">
    <property type="entry name" value="sav2460 like domains"/>
    <property type="match status" value="2"/>
</dbReference>
<accession>A0A2N5E7X7</accession>
<dbReference type="PANTHER" id="PTHR32097:SF3">
    <property type="entry name" value="TELLURITE RESISTANCE PROTEIN"/>
    <property type="match status" value="1"/>
</dbReference>
<dbReference type="GO" id="GO:0046690">
    <property type="term" value="P:response to tellurium ion"/>
    <property type="evidence" value="ECO:0007669"/>
    <property type="project" value="UniProtKB-KW"/>
</dbReference>
<dbReference type="Pfam" id="PF02342">
    <property type="entry name" value="TerD"/>
    <property type="match status" value="1"/>
</dbReference>
<evidence type="ECO:0000313" key="5">
    <source>
        <dbReference type="Proteomes" id="UP000234503"/>
    </source>
</evidence>
<dbReference type="EMBL" id="PJZH01000004">
    <property type="protein sequence ID" value="PLR37589.1"/>
    <property type="molecule type" value="Genomic_DNA"/>
</dbReference>
<dbReference type="Proteomes" id="UP000234503">
    <property type="component" value="Unassembled WGS sequence"/>
</dbReference>
<dbReference type="InterPro" id="IPR051324">
    <property type="entry name" value="Stress/Tellurium_Resist"/>
</dbReference>
<dbReference type="PANTHER" id="PTHR32097">
    <property type="entry name" value="CAMP-BINDING PROTEIN 1-RELATED"/>
    <property type="match status" value="1"/>
</dbReference>
<name>A0A2N5E7X7_9GAMM</name>
<feature type="compositionally biased region" description="Pro residues" evidence="2">
    <location>
        <begin position="175"/>
        <end position="185"/>
    </location>
</feature>
<reference evidence="4 5" key="1">
    <citation type="submission" date="2017-12" db="EMBL/GenBank/DDBJ databases">
        <title>Characterization of six clinical isolates of Enterochimera gen. nov., a novel genus of the Yersiniaciae family and the three species Enterochimera arupensis sp. nov., Enterochimera coloradensis sp. nov, and Enterochimera californica sp. nov.</title>
        <authorList>
            <person name="Rossi A."/>
            <person name="Fisher M."/>
        </authorList>
    </citation>
    <scope>NUCLEOTIDE SEQUENCE [LARGE SCALE GENOMIC DNA]</scope>
    <source>
        <strain evidence="5">2016-Iso4</strain>
    </source>
</reference>
<dbReference type="CDD" id="cd06974">
    <property type="entry name" value="TerD_like"/>
    <property type="match status" value="2"/>
</dbReference>
<dbReference type="PIRSF" id="PIRSF037118">
    <property type="entry name" value="Tellurite_resistance_TerA"/>
    <property type="match status" value="1"/>
</dbReference>
<comment type="caution">
    <text evidence="4">The sequence shown here is derived from an EMBL/GenBank/DDBJ whole genome shotgun (WGS) entry which is preliminary data.</text>
</comment>
<dbReference type="OrthoDB" id="2079357at2"/>
<evidence type="ECO:0000259" key="3">
    <source>
        <dbReference type="Pfam" id="PF02342"/>
    </source>
</evidence>
<protein>
    <submittedName>
        <fullName evidence="4">Tellurium resistance protein TerA</fullName>
    </submittedName>
</protein>
<evidence type="ECO:0000313" key="4">
    <source>
        <dbReference type="EMBL" id="PLR37589.1"/>
    </source>
</evidence>
<dbReference type="InterPro" id="IPR017115">
    <property type="entry name" value="Tellurite_resistance_TerA"/>
</dbReference>
<dbReference type="InterPro" id="IPR003325">
    <property type="entry name" value="TerD"/>
</dbReference>
<keyword evidence="1" id="KW-0778">Tellurium resistance</keyword>
<sequence>MTTQLIAGGNAALPETTVIVRIKSGVAADVSAFRLNDQGKTRVDDDFVFYGQKQSSDRSLILLTEGAVSAFSVNLSALPADVQKVAFTITPEGSQSVQALRTLAVGVEYNGQPQLNGDVDLAGRTEAALILGELYRRNGEWKFRFVAQGFNGGLQPLAEHYGVTIDDSPEEAAPAPAPAPAPAAKPQPINLSKVTLTKEQPTINLTKPVNLSKSQGFGRIRVNLNWNRGSGGGFFNKLSAIDLDLGAYVRFKNGEKDLIQALGNRFGRYDQFPYVHLEADDRTGSRTEGEWLNINGAQWDEIAEVVVFAFIYKGAPNWAKTDGVVTLQLPEQPPVETRLTEGGTRHTMCAIARLENQNGTLKVERLNEYFAGHEPMDKAYGWGFNWRAGSK</sequence>
<dbReference type="RefSeq" id="WP_101823716.1">
    <property type="nucleotide sequence ID" value="NZ_PJZH01000004.1"/>
</dbReference>
<evidence type="ECO:0000256" key="2">
    <source>
        <dbReference type="SAM" id="MobiDB-lite"/>
    </source>
</evidence>